<evidence type="ECO:0000256" key="3">
    <source>
        <dbReference type="ARBA" id="ARBA00022691"/>
    </source>
</evidence>
<keyword evidence="2" id="KW-0808">Transferase</keyword>
<dbReference type="Pfam" id="PF01596">
    <property type="entry name" value="Methyltransf_3"/>
    <property type="match status" value="1"/>
</dbReference>
<dbReference type="InterPro" id="IPR002935">
    <property type="entry name" value="SAM_O-MeTrfase"/>
</dbReference>
<evidence type="ECO:0000256" key="1">
    <source>
        <dbReference type="ARBA" id="ARBA00022603"/>
    </source>
</evidence>
<sequence>MAHTPHDRISHLLSHAYDDLDSFSRASSDSNALDLSKILEWLDEARQVIDGYDDYVAEHSSPHPTIVDEMLAQGDQRDWDKVFREGRIKHKLIPEMSAGGYEAVVLQQLAKISKAKTILEIGMFTGTTTVSLALLPTVDKVVTLDIEPYLREINTPYFQQAGVAHKIDIRIDDALSSLTNLHKEGASFDMIFIDAHKPSYIKYFDSIMASPHLLAKGGLIAVDNTVFAGGPWVPNPPVSLAKDIHKFNEYVKNYPDVEVVMLPIEDGISLIRRKDE</sequence>
<keyword evidence="6" id="KW-1185">Reference proteome</keyword>
<comment type="caution">
    <text evidence="5">The sequence shown here is derived from an EMBL/GenBank/DDBJ whole genome shotgun (WGS) entry which is preliminary data.</text>
</comment>
<protein>
    <recommendedName>
        <fullName evidence="7">Caffeoyl-CoA O-methyltransferase</fullName>
    </recommendedName>
</protein>
<evidence type="ECO:0000313" key="5">
    <source>
        <dbReference type="EMBL" id="THH31782.1"/>
    </source>
</evidence>
<dbReference type="GO" id="GO:0008171">
    <property type="term" value="F:O-methyltransferase activity"/>
    <property type="evidence" value="ECO:0007669"/>
    <property type="project" value="InterPro"/>
</dbReference>
<dbReference type="AlphaFoldDB" id="A0A4S4MZ30"/>
<dbReference type="PROSITE" id="PS51682">
    <property type="entry name" value="SAM_OMT_I"/>
    <property type="match status" value="1"/>
</dbReference>
<keyword evidence="3" id="KW-0949">S-adenosyl-L-methionine</keyword>
<dbReference type="PANTHER" id="PTHR10509">
    <property type="entry name" value="O-METHYLTRANSFERASE-RELATED"/>
    <property type="match status" value="1"/>
</dbReference>
<dbReference type="EMBL" id="SGPM01000037">
    <property type="protein sequence ID" value="THH31782.1"/>
    <property type="molecule type" value="Genomic_DNA"/>
</dbReference>
<keyword evidence="1" id="KW-0489">Methyltransferase</keyword>
<dbReference type="SUPFAM" id="SSF53335">
    <property type="entry name" value="S-adenosyl-L-methionine-dependent methyltransferases"/>
    <property type="match status" value="1"/>
</dbReference>
<organism evidence="5 6">
    <name type="scientific">Antrodiella citrinella</name>
    <dbReference type="NCBI Taxonomy" id="2447956"/>
    <lineage>
        <taxon>Eukaryota</taxon>
        <taxon>Fungi</taxon>
        <taxon>Dikarya</taxon>
        <taxon>Basidiomycota</taxon>
        <taxon>Agaricomycotina</taxon>
        <taxon>Agaricomycetes</taxon>
        <taxon>Polyporales</taxon>
        <taxon>Steccherinaceae</taxon>
        <taxon>Antrodiella</taxon>
    </lineage>
</organism>
<dbReference type="GO" id="GO:0032259">
    <property type="term" value="P:methylation"/>
    <property type="evidence" value="ECO:0007669"/>
    <property type="project" value="UniProtKB-KW"/>
</dbReference>
<dbReference type="GO" id="GO:0008757">
    <property type="term" value="F:S-adenosylmethionine-dependent methyltransferase activity"/>
    <property type="evidence" value="ECO:0007669"/>
    <property type="project" value="TreeGrafter"/>
</dbReference>
<accession>A0A4S4MZ30</accession>
<evidence type="ECO:0000256" key="4">
    <source>
        <dbReference type="ARBA" id="ARBA00023453"/>
    </source>
</evidence>
<dbReference type="Gene3D" id="3.40.50.150">
    <property type="entry name" value="Vaccinia Virus protein VP39"/>
    <property type="match status" value="1"/>
</dbReference>
<gene>
    <name evidence="5" type="ORF">EUX98_g2386</name>
</gene>
<proteinExistence type="inferred from homology"/>
<dbReference type="CDD" id="cd02440">
    <property type="entry name" value="AdoMet_MTases"/>
    <property type="match status" value="1"/>
</dbReference>
<dbReference type="InterPro" id="IPR029063">
    <property type="entry name" value="SAM-dependent_MTases_sf"/>
</dbReference>
<dbReference type="PANTHER" id="PTHR10509:SF14">
    <property type="entry name" value="CAFFEOYL-COA O-METHYLTRANSFERASE 3-RELATED"/>
    <property type="match status" value="1"/>
</dbReference>
<dbReference type="Proteomes" id="UP000308730">
    <property type="component" value="Unassembled WGS sequence"/>
</dbReference>
<evidence type="ECO:0000256" key="2">
    <source>
        <dbReference type="ARBA" id="ARBA00022679"/>
    </source>
</evidence>
<comment type="similarity">
    <text evidence="4">Belongs to the class I-like SAM-binding methyltransferase superfamily. Cation-dependent O-methyltransferase family.</text>
</comment>
<evidence type="ECO:0008006" key="7">
    <source>
        <dbReference type="Google" id="ProtNLM"/>
    </source>
</evidence>
<dbReference type="InterPro" id="IPR050362">
    <property type="entry name" value="Cation-dep_OMT"/>
</dbReference>
<name>A0A4S4MZ30_9APHY</name>
<reference evidence="5 6" key="1">
    <citation type="submission" date="2019-02" db="EMBL/GenBank/DDBJ databases">
        <title>Genome sequencing of the rare red list fungi Antrodiella citrinella (Flaviporus citrinellus).</title>
        <authorList>
            <person name="Buettner E."/>
            <person name="Kellner H."/>
        </authorList>
    </citation>
    <scope>NUCLEOTIDE SEQUENCE [LARGE SCALE GENOMIC DNA]</scope>
    <source>
        <strain evidence="5 6">DSM 108506</strain>
    </source>
</reference>
<evidence type="ECO:0000313" key="6">
    <source>
        <dbReference type="Proteomes" id="UP000308730"/>
    </source>
</evidence>
<dbReference type="OrthoDB" id="10251242at2759"/>